<keyword evidence="3" id="KW-0328">Glycosyltransferase</keyword>
<comment type="subcellular location">
    <subcellularLocation>
        <location evidence="1">Cell membrane</location>
        <topology evidence="1">Multi-pass membrane protein</topology>
    </subcellularLocation>
</comment>
<evidence type="ECO:0000313" key="11">
    <source>
        <dbReference type="Proteomes" id="UP000318509"/>
    </source>
</evidence>
<feature type="transmembrane region" description="Helical" evidence="8">
    <location>
        <begin position="385"/>
        <end position="406"/>
    </location>
</feature>
<evidence type="ECO:0000256" key="5">
    <source>
        <dbReference type="ARBA" id="ARBA00022692"/>
    </source>
</evidence>
<gene>
    <name evidence="10" type="ORF">E6H00_04245</name>
</gene>
<feature type="transmembrane region" description="Helical" evidence="8">
    <location>
        <begin position="117"/>
        <end position="136"/>
    </location>
</feature>
<evidence type="ECO:0000256" key="2">
    <source>
        <dbReference type="ARBA" id="ARBA00022475"/>
    </source>
</evidence>
<feature type="transmembrane region" description="Helical" evidence="8">
    <location>
        <begin position="300"/>
        <end position="320"/>
    </location>
</feature>
<feature type="transmembrane region" description="Helical" evidence="8">
    <location>
        <begin position="89"/>
        <end position="110"/>
    </location>
</feature>
<accession>A0A537K6F5</accession>
<dbReference type="PANTHER" id="PTHR33908:SF11">
    <property type="entry name" value="MEMBRANE PROTEIN"/>
    <property type="match status" value="1"/>
</dbReference>
<evidence type="ECO:0000256" key="4">
    <source>
        <dbReference type="ARBA" id="ARBA00022679"/>
    </source>
</evidence>
<feature type="transmembrane region" description="Helical" evidence="8">
    <location>
        <begin position="229"/>
        <end position="251"/>
    </location>
</feature>
<dbReference type="InterPro" id="IPR038731">
    <property type="entry name" value="RgtA/B/C-like"/>
</dbReference>
<dbReference type="GO" id="GO:0016763">
    <property type="term" value="F:pentosyltransferase activity"/>
    <property type="evidence" value="ECO:0007669"/>
    <property type="project" value="TreeGrafter"/>
</dbReference>
<dbReference type="EMBL" id="VBAK01000096">
    <property type="protein sequence ID" value="TMI91363.1"/>
    <property type="molecule type" value="Genomic_DNA"/>
</dbReference>
<dbReference type="GO" id="GO:0009103">
    <property type="term" value="P:lipopolysaccharide biosynthetic process"/>
    <property type="evidence" value="ECO:0007669"/>
    <property type="project" value="UniProtKB-ARBA"/>
</dbReference>
<evidence type="ECO:0000256" key="7">
    <source>
        <dbReference type="ARBA" id="ARBA00023136"/>
    </source>
</evidence>
<dbReference type="InterPro" id="IPR050297">
    <property type="entry name" value="LipidA_mod_glycosyltrf_83"/>
</dbReference>
<dbReference type="AlphaFoldDB" id="A0A537K6F5"/>
<evidence type="ECO:0000256" key="6">
    <source>
        <dbReference type="ARBA" id="ARBA00022989"/>
    </source>
</evidence>
<feature type="transmembrane region" description="Helical" evidence="8">
    <location>
        <begin position="190"/>
        <end position="217"/>
    </location>
</feature>
<feature type="domain" description="Glycosyltransferase RgtA/B/C/D-like" evidence="9">
    <location>
        <begin position="69"/>
        <end position="159"/>
    </location>
</feature>
<feature type="transmembrane region" description="Helical" evidence="8">
    <location>
        <begin position="325"/>
        <end position="342"/>
    </location>
</feature>
<evidence type="ECO:0000256" key="1">
    <source>
        <dbReference type="ARBA" id="ARBA00004651"/>
    </source>
</evidence>
<keyword evidence="6 8" id="KW-1133">Transmembrane helix</keyword>
<protein>
    <recommendedName>
        <fullName evidence="9">Glycosyltransferase RgtA/B/C/D-like domain-containing protein</fullName>
    </recommendedName>
</protein>
<proteinExistence type="predicted"/>
<keyword evidence="7 8" id="KW-0472">Membrane</keyword>
<keyword evidence="5 8" id="KW-0812">Transmembrane</keyword>
<keyword evidence="4" id="KW-0808">Transferase</keyword>
<dbReference type="GO" id="GO:0005886">
    <property type="term" value="C:plasma membrane"/>
    <property type="evidence" value="ECO:0007669"/>
    <property type="project" value="UniProtKB-SubCell"/>
</dbReference>
<dbReference type="Proteomes" id="UP000318509">
    <property type="component" value="Unassembled WGS sequence"/>
</dbReference>
<evidence type="ECO:0000256" key="8">
    <source>
        <dbReference type="SAM" id="Phobius"/>
    </source>
</evidence>
<evidence type="ECO:0000259" key="9">
    <source>
        <dbReference type="Pfam" id="PF13231"/>
    </source>
</evidence>
<name>A0A537K6F5_9BACT</name>
<evidence type="ECO:0000256" key="3">
    <source>
        <dbReference type="ARBA" id="ARBA00022676"/>
    </source>
</evidence>
<comment type="caution">
    <text evidence="10">The sequence shown here is derived from an EMBL/GenBank/DDBJ whole genome shotgun (WGS) entry which is preliminary data.</text>
</comment>
<dbReference type="PANTHER" id="PTHR33908">
    <property type="entry name" value="MANNOSYLTRANSFERASE YKCB-RELATED"/>
    <property type="match status" value="1"/>
</dbReference>
<keyword evidence="2" id="KW-1003">Cell membrane</keyword>
<evidence type="ECO:0000313" key="10">
    <source>
        <dbReference type="EMBL" id="TMI91363.1"/>
    </source>
</evidence>
<reference evidence="10 11" key="1">
    <citation type="journal article" date="2019" name="Nat. Microbiol.">
        <title>Mediterranean grassland soil C-N compound turnover is dependent on rainfall and depth, and is mediated by genomically divergent microorganisms.</title>
        <authorList>
            <person name="Diamond S."/>
            <person name="Andeer P.F."/>
            <person name="Li Z."/>
            <person name="Crits-Christoph A."/>
            <person name="Burstein D."/>
            <person name="Anantharaman K."/>
            <person name="Lane K.R."/>
            <person name="Thomas B.C."/>
            <person name="Pan C."/>
            <person name="Northen T.R."/>
            <person name="Banfield J.F."/>
        </authorList>
    </citation>
    <scope>NUCLEOTIDE SEQUENCE [LARGE SCALE GENOMIC DNA]</scope>
    <source>
        <strain evidence="10">NP_3</strain>
    </source>
</reference>
<organism evidence="10 11">
    <name type="scientific">Candidatus Segetimicrobium genomatis</name>
    <dbReference type="NCBI Taxonomy" id="2569760"/>
    <lineage>
        <taxon>Bacteria</taxon>
        <taxon>Bacillati</taxon>
        <taxon>Candidatus Sysuimicrobiota</taxon>
        <taxon>Candidatus Sysuimicrobiia</taxon>
        <taxon>Candidatus Sysuimicrobiales</taxon>
        <taxon>Candidatus Segetimicrobiaceae</taxon>
        <taxon>Candidatus Segetimicrobium</taxon>
    </lineage>
</organism>
<feature type="transmembrane region" description="Helical" evidence="8">
    <location>
        <begin position="272"/>
        <end position="294"/>
    </location>
</feature>
<sequence length="546" mass="60352">MGSAVGRGWAEIGTRRFRVLLLVVLAIAAETRFLGLADRSLWFDEAYSVSVTHGSLLQLLWSVRLFDTHPPLYYSLLKGWTLLFGSGEIAVRSLSAVFGVLTVPLLYGFARRMADREVALAGAALLAGSAFAARAAQEARMYPLLGLLALGSWASLRLALEADRRPIEARSGAEVSEEWDTGRQPRARSWIAYVVTTALMLYTHYFGFLVFASQVLYLAPRLRRDRRTVIATGLALAGVLLLFLPWAPAFVHQAMSGRGWPTFRPSVGPAAVVEMLGLFSFGGELFGAAGYFHVAHLPHWMILVLTLPFLALVGTGLYALRGERAWCLACYWAAPLAAVIAVSQRTNIFYPRYFSFLAPAWALLMAAGVDLVARSLPHLPRLRPLSPRAIAIGVVIAVLAANAPVINGYSWEGNDTYNWRAAAQLVTAEAAPNDYLLYVPGFAQTPFEYYYKGSMERRPLWPVENFLMVRVKMKPDPALGASWVLGLATAHPRLWIVATVPLPNSAYLRLRNLLASGFGGARQWDFHYVYVYELRSLRYKAKAARP</sequence>
<feature type="transmembrane region" description="Helical" evidence="8">
    <location>
        <begin position="354"/>
        <end position="373"/>
    </location>
</feature>
<dbReference type="Pfam" id="PF13231">
    <property type="entry name" value="PMT_2"/>
    <property type="match status" value="1"/>
</dbReference>